<feature type="compositionally biased region" description="Low complexity" evidence="1">
    <location>
        <begin position="755"/>
        <end position="767"/>
    </location>
</feature>
<dbReference type="RefSeq" id="XP_001249042.2">
    <property type="nucleotide sequence ID" value="XM_001249041.2"/>
</dbReference>
<dbReference type="OMA" id="QRVNTDP"/>
<protein>
    <recommendedName>
        <fullName evidence="4">S-adenosylmethionine-dependent methyltransferase-like protein</fullName>
    </recommendedName>
</protein>
<dbReference type="GeneID" id="4568015"/>
<dbReference type="OrthoDB" id="4155914at2759"/>
<feature type="compositionally biased region" description="Polar residues" evidence="1">
    <location>
        <begin position="360"/>
        <end position="379"/>
    </location>
</feature>
<evidence type="ECO:0000313" key="2">
    <source>
        <dbReference type="EMBL" id="EAS37459.2"/>
    </source>
</evidence>
<feature type="compositionally biased region" description="Polar residues" evidence="1">
    <location>
        <begin position="111"/>
        <end position="128"/>
    </location>
</feature>
<dbReference type="Proteomes" id="UP000001261">
    <property type="component" value="Unassembled WGS sequence"/>
</dbReference>
<feature type="compositionally biased region" description="Basic residues" evidence="1">
    <location>
        <begin position="64"/>
        <end position="81"/>
    </location>
</feature>
<evidence type="ECO:0000256" key="1">
    <source>
        <dbReference type="SAM" id="MobiDB-lite"/>
    </source>
</evidence>
<feature type="compositionally biased region" description="Polar residues" evidence="1">
    <location>
        <begin position="328"/>
        <end position="338"/>
    </location>
</feature>
<feature type="compositionally biased region" description="Polar residues" evidence="1">
    <location>
        <begin position="249"/>
        <end position="258"/>
    </location>
</feature>
<dbReference type="AlphaFoldDB" id="A0A0E1S0J9"/>
<feature type="compositionally biased region" description="Polar residues" evidence="1">
    <location>
        <begin position="786"/>
        <end position="798"/>
    </location>
</feature>
<feature type="compositionally biased region" description="Polar residues" evidence="1">
    <location>
        <begin position="720"/>
        <end position="733"/>
    </location>
</feature>
<feature type="compositionally biased region" description="Basic and acidic residues" evidence="1">
    <location>
        <begin position="804"/>
        <end position="815"/>
    </location>
</feature>
<feature type="compositionally biased region" description="Basic and acidic residues" evidence="1">
    <location>
        <begin position="171"/>
        <end position="181"/>
    </location>
</feature>
<dbReference type="EMBL" id="GG704911">
    <property type="protein sequence ID" value="EAS37459.2"/>
    <property type="molecule type" value="Genomic_DNA"/>
</dbReference>
<keyword evidence="3" id="KW-1185">Reference proteome</keyword>
<feature type="compositionally biased region" description="Polar residues" evidence="1">
    <location>
        <begin position="46"/>
        <end position="59"/>
    </location>
</feature>
<feature type="compositionally biased region" description="Low complexity" evidence="1">
    <location>
        <begin position="130"/>
        <end position="143"/>
    </location>
</feature>
<proteinExistence type="predicted"/>
<feature type="compositionally biased region" description="Polar residues" evidence="1">
    <location>
        <begin position="299"/>
        <end position="321"/>
    </location>
</feature>
<feature type="region of interest" description="Disordered" evidence="1">
    <location>
        <begin position="22"/>
        <end position="264"/>
    </location>
</feature>
<reference evidence="3" key="2">
    <citation type="journal article" date="2010" name="Genome Res.">
        <title>Population genomic sequencing of Coccidioides fungi reveals recent hybridization and transposon control.</title>
        <authorList>
            <person name="Neafsey D.E."/>
            <person name="Barker B.M."/>
            <person name="Sharpton T.J."/>
            <person name="Stajich J.E."/>
            <person name="Park D.J."/>
            <person name="Whiston E."/>
            <person name="Hung C.-Y."/>
            <person name="McMahan C."/>
            <person name="White J."/>
            <person name="Sykes S."/>
            <person name="Heiman D."/>
            <person name="Young S."/>
            <person name="Zeng Q."/>
            <person name="Abouelleil A."/>
            <person name="Aftuck L."/>
            <person name="Bessette D."/>
            <person name="Brown A."/>
            <person name="FitzGerald M."/>
            <person name="Lui A."/>
            <person name="Macdonald J.P."/>
            <person name="Priest M."/>
            <person name="Orbach M.J."/>
            <person name="Galgiani J.N."/>
            <person name="Kirkland T.N."/>
            <person name="Cole G.T."/>
            <person name="Birren B.W."/>
            <person name="Henn M.R."/>
            <person name="Taylor J.W."/>
            <person name="Rounsley S.D."/>
        </authorList>
    </citation>
    <scope>GENOME REANNOTATION</scope>
    <source>
        <strain evidence="3">RS</strain>
    </source>
</reference>
<feature type="region of interest" description="Disordered" evidence="1">
    <location>
        <begin position="276"/>
        <end position="455"/>
    </location>
</feature>
<dbReference type="KEGG" id="cim:CIMG_02813"/>
<reference evidence="3" key="1">
    <citation type="journal article" date="2009" name="Genome Res.">
        <title>Comparative genomic analyses of the human fungal pathogens Coccidioides and their relatives.</title>
        <authorList>
            <person name="Sharpton T.J."/>
            <person name="Stajich J.E."/>
            <person name="Rounsley S.D."/>
            <person name="Gardner M.J."/>
            <person name="Wortman J.R."/>
            <person name="Jordar V.S."/>
            <person name="Maiti R."/>
            <person name="Kodira C.D."/>
            <person name="Neafsey D.E."/>
            <person name="Zeng Q."/>
            <person name="Hung C.-Y."/>
            <person name="McMahan C."/>
            <person name="Muszewska A."/>
            <person name="Grynberg M."/>
            <person name="Mandel M.A."/>
            <person name="Kellner E.M."/>
            <person name="Barker B.M."/>
            <person name="Galgiani J.N."/>
            <person name="Orbach M.J."/>
            <person name="Kirkland T.N."/>
            <person name="Cole G.T."/>
            <person name="Henn M.R."/>
            <person name="Birren B.W."/>
            <person name="Taylor J.W."/>
        </authorList>
    </citation>
    <scope>NUCLEOTIDE SEQUENCE [LARGE SCALE GENOMIC DNA]</scope>
    <source>
        <strain evidence="3">RS</strain>
    </source>
</reference>
<accession>A0A0E1S0J9</accession>
<evidence type="ECO:0000313" key="3">
    <source>
        <dbReference type="Proteomes" id="UP000001261"/>
    </source>
</evidence>
<feature type="region of interest" description="Disordered" evidence="1">
    <location>
        <begin position="720"/>
        <end position="815"/>
    </location>
</feature>
<feature type="compositionally biased region" description="Polar residues" evidence="1">
    <location>
        <begin position="405"/>
        <end position="417"/>
    </location>
</feature>
<dbReference type="VEuPathDB" id="FungiDB:CIMG_02813"/>
<evidence type="ECO:0008006" key="4">
    <source>
        <dbReference type="Google" id="ProtNLM"/>
    </source>
</evidence>
<organism evidence="2 3">
    <name type="scientific">Coccidioides immitis (strain RS)</name>
    <name type="common">Valley fever fungus</name>
    <dbReference type="NCBI Taxonomy" id="246410"/>
    <lineage>
        <taxon>Eukaryota</taxon>
        <taxon>Fungi</taxon>
        <taxon>Dikarya</taxon>
        <taxon>Ascomycota</taxon>
        <taxon>Pezizomycotina</taxon>
        <taxon>Eurotiomycetes</taxon>
        <taxon>Eurotiomycetidae</taxon>
        <taxon>Onygenales</taxon>
        <taxon>Onygenaceae</taxon>
        <taxon>Coccidioides</taxon>
    </lineage>
</organism>
<sequence>MHHFHNNKSQPSLPQIFEAGGEDYSEHQGSNTGLPARYSLVIPGDNDSQQPLYAYSNDQPAYHPPHHHHYYYHHHHHHHQQQNHDDNYTHPAHSANRIGHELPDSPPPPLSRQQGGRPSLNLVSTSPTFGLGSSSDLSSADPSYTTHSSEASPLVESQPRKLRKSLFGLTSKDKHKDKDSSSRGTKVLGRSISVRRKVPGQTPPDQQNLNGQPFDADLIDPKEEDSTEIRMPLHKKSSPQSVPPYPPSINRSSSNVEGQQFDPPRIQRVSTEPLSHEFYPPRQSSAHQYQEGLHLSGSPHPQLQLDQAHLQQPGPSYQLSGPQAFVDQVSSARSQSPQVDPHLTPRPPSQQSFGPPSPLNPQYQGFESNQSKSHFGQSLQPPAGPNPAQGGMDRQTGLRQPGESMGQNAQPQTAQPPSLSPGPSFKGNLPQPGSGEPDRDTPPPPPSKARDDTSDVDVQALVQKHEELQAKYIKVKRYYFEKEAQVQQLQNTVAHQRMSTSRTVLDDNEYSTRFGRLDGAINNLAFNIRKDWKSIPPWLQGVVNEDAHMVGTKEMTAVGRACLTRWLVDEIFDRYFHPSLEPGLSRQLKIIERNVRRMGKATTEEDKENHLAKLSTWRRTTLDGLGEALQGKLAEDHRAQLTGSLVEKLTASLEMNLKDPAPPGLENGVAMIVELAVGIAANIPLESRDVTVEYFLPGSPIIESHMKLETTLPPLANLVSESRQSPEPSSASTDRGDQGSLKELTMEGGSFEGDTSSSSTTNSGYSSKEGRKKSVFGSLISKKTHSTPNQGQTDSSRPGSVALRDGKERSEGDKDEPMRIRFAAFVAVEVRSKGVGNVIVKAPVYGLV</sequence>
<gene>
    <name evidence="2" type="ORF">CIMG_02813</name>
</gene>
<dbReference type="InParanoid" id="A0A0E1S0J9"/>
<name>A0A0E1S0J9_COCIM</name>